<sequence>MKKLIIGVLILVSSCVSRKARVHNLPRFEDGSGRYFITFDATRRGSLVTVDKSGKLRVLSEVAPDAAVTSVINLTSKLNVKDKFEAEQVTKITESLTQLGKRTASVNILRDALYRLEELHISGEKIDSTDIRYLLFKEILATVKEIQLSEKIEKEVEQLKSELKSIKKMPDYDKK</sequence>
<accession>A0A2S7WK04</accession>
<keyword evidence="2" id="KW-1185">Reference proteome</keyword>
<dbReference type="EMBL" id="MSCN01000001">
    <property type="protein sequence ID" value="PQJ77938.1"/>
    <property type="molecule type" value="Genomic_DNA"/>
</dbReference>
<dbReference type="RefSeq" id="WP_105014522.1">
    <property type="nucleotide sequence ID" value="NZ_MSCN01000001.1"/>
</dbReference>
<comment type="caution">
    <text evidence="1">The sequence shown here is derived from an EMBL/GenBank/DDBJ whole genome shotgun (WGS) entry which is preliminary data.</text>
</comment>
<proteinExistence type="predicted"/>
<dbReference type="AlphaFoldDB" id="A0A2S7WK04"/>
<evidence type="ECO:0000313" key="1">
    <source>
        <dbReference type="EMBL" id="PQJ77938.1"/>
    </source>
</evidence>
<name>A0A2S7WK04_9FLAO</name>
<organism evidence="1 2">
    <name type="scientific">Polaribacter porphyrae</name>
    <dbReference type="NCBI Taxonomy" id="1137780"/>
    <lineage>
        <taxon>Bacteria</taxon>
        <taxon>Pseudomonadati</taxon>
        <taxon>Bacteroidota</taxon>
        <taxon>Flavobacteriia</taxon>
        <taxon>Flavobacteriales</taxon>
        <taxon>Flavobacteriaceae</taxon>
    </lineage>
</organism>
<evidence type="ECO:0000313" key="2">
    <source>
        <dbReference type="Proteomes" id="UP000238882"/>
    </source>
</evidence>
<dbReference type="OrthoDB" id="1273919at2"/>
<dbReference type="Proteomes" id="UP000238882">
    <property type="component" value="Unassembled WGS sequence"/>
</dbReference>
<dbReference type="PROSITE" id="PS51257">
    <property type="entry name" value="PROKAR_LIPOPROTEIN"/>
    <property type="match status" value="1"/>
</dbReference>
<reference evidence="1 2" key="1">
    <citation type="submission" date="2016-12" db="EMBL/GenBank/DDBJ databases">
        <title>Trade-off between light-utilization and light-protection in marine flavobacteria.</title>
        <authorList>
            <person name="Kumagai Y."/>
            <person name="Yoshizawa S."/>
            <person name="Kogure K."/>
            <person name="Iwasaki W."/>
        </authorList>
    </citation>
    <scope>NUCLEOTIDE SEQUENCE [LARGE SCALE GENOMIC DNA]</scope>
    <source>
        <strain evidence="1 2">NBRC 108759</strain>
    </source>
</reference>
<protein>
    <submittedName>
        <fullName evidence="1">Uncharacterized protein</fullName>
    </submittedName>
</protein>
<gene>
    <name evidence="1" type="ORF">BTO18_01495</name>
</gene>